<reference evidence="1" key="1">
    <citation type="submission" date="2016-10" db="EMBL/GenBank/DDBJ databases">
        <title>Sequence of Gallionella enrichment culture.</title>
        <authorList>
            <person name="Poehlein A."/>
            <person name="Muehling M."/>
            <person name="Daniel R."/>
        </authorList>
    </citation>
    <scope>NUCLEOTIDE SEQUENCE</scope>
</reference>
<sequence length="88" mass="10524">MNNIVGKLFMPEDVLSKIKSDRAVRRKRRVWGKSRINILMAELLNLKEAGASYADLEFWLRKEKRIKIHRSNIKRAMDKFKLLNQRQI</sequence>
<organism evidence="1">
    <name type="scientific">mine drainage metagenome</name>
    <dbReference type="NCBI Taxonomy" id="410659"/>
    <lineage>
        <taxon>unclassified sequences</taxon>
        <taxon>metagenomes</taxon>
        <taxon>ecological metagenomes</taxon>
    </lineage>
</organism>
<comment type="caution">
    <text evidence="1">The sequence shown here is derived from an EMBL/GenBank/DDBJ whole genome shotgun (WGS) entry which is preliminary data.</text>
</comment>
<gene>
    <name evidence="1" type="ORF">GALL_216260</name>
</gene>
<accession>A0A1J5S7T8</accession>
<dbReference type="EMBL" id="MLJW01000150">
    <property type="protein sequence ID" value="OIQ96349.1"/>
    <property type="molecule type" value="Genomic_DNA"/>
</dbReference>
<name>A0A1J5S7T8_9ZZZZ</name>
<protein>
    <submittedName>
        <fullName evidence="1">Uncharacterized protein</fullName>
    </submittedName>
</protein>
<proteinExistence type="predicted"/>
<evidence type="ECO:0000313" key="1">
    <source>
        <dbReference type="EMBL" id="OIQ96349.1"/>
    </source>
</evidence>
<dbReference type="AlphaFoldDB" id="A0A1J5S7T8"/>